<name>A0AAD9HXY4_9PEZI</name>
<dbReference type="PANTHER" id="PTHR12896:SF1">
    <property type="entry name" value="ELONGATOR COMPLEX PROTEIN 4"/>
    <property type="match status" value="1"/>
</dbReference>
<dbReference type="Gene3D" id="3.40.50.300">
    <property type="entry name" value="P-loop containing nucleotide triphosphate hydrolases"/>
    <property type="match status" value="1"/>
</dbReference>
<dbReference type="InterPro" id="IPR027417">
    <property type="entry name" value="P-loop_NTPase"/>
</dbReference>
<evidence type="ECO:0000313" key="11">
    <source>
        <dbReference type="Proteomes" id="UP001217918"/>
    </source>
</evidence>
<organism evidence="10 11">
    <name type="scientific">Phyllachora maydis</name>
    <dbReference type="NCBI Taxonomy" id="1825666"/>
    <lineage>
        <taxon>Eukaryota</taxon>
        <taxon>Fungi</taxon>
        <taxon>Dikarya</taxon>
        <taxon>Ascomycota</taxon>
        <taxon>Pezizomycotina</taxon>
        <taxon>Sordariomycetes</taxon>
        <taxon>Sordariomycetidae</taxon>
        <taxon>Phyllachorales</taxon>
        <taxon>Phyllachoraceae</taxon>
        <taxon>Phyllachora</taxon>
    </lineage>
</organism>
<dbReference type="GO" id="GO:0033588">
    <property type="term" value="C:elongator holoenzyme complex"/>
    <property type="evidence" value="ECO:0007669"/>
    <property type="project" value="InterPro"/>
</dbReference>
<dbReference type="CDD" id="cd19494">
    <property type="entry name" value="Elp4"/>
    <property type="match status" value="1"/>
</dbReference>
<evidence type="ECO:0000256" key="2">
    <source>
        <dbReference type="ARBA" id="ARBA00004496"/>
    </source>
</evidence>
<dbReference type="GO" id="GO:0005737">
    <property type="term" value="C:cytoplasm"/>
    <property type="evidence" value="ECO:0007669"/>
    <property type="project" value="UniProtKB-SubCell"/>
</dbReference>
<dbReference type="PANTHER" id="PTHR12896">
    <property type="entry name" value="PAX6 NEIGHBOR PROTEIN PAXNEB"/>
    <property type="match status" value="1"/>
</dbReference>
<gene>
    <name evidence="10" type="ORF">P8C59_000579</name>
</gene>
<feature type="region of interest" description="Disordered" evidence="9">
    <location>
        <begin position="1"/>
        <end position="50"/>
    </location>
</feature>
<evidence type="ECO:0000313" key="10">
    <source>
        <dbReference type="EMBL" id="KAK2066792.1"/>
    </source>
</evidence>
<evidence type="ECO:0000256" key="9">
    <source>
        <dbReference type="SAM" id="MobiDB-lite"/>
    </source>
</evidence>
<evidence type="ECO:0000256" key="3">
    <source>
        <dbReference type="ARBA" id="ARBA00005043"/>
    </source>
</evidence>
<proteinExistence type="inferred from homology"/>
<dbReference type="InterPro" id="IPR008728">
    <property type="entry name" value="Elongator_complex_protein_4"/>
</dbReference>
<keyword evidence="11" id="KW-1185">Reference proteome</keyword>
<dbReference type="EMBL" id="JAQQPM010000001">
    <property type="protein sequence ID" value="KAK2066792.1"/>
    <property type="molecule type" value="Genomic_DNA"/>
</dbReference>
<evidence type="ECO:0000256" key="8">
    <source>
        <dbReference type="ARBA" id="ARBA00023242"/>
    </source>
</evidence>
<protein>
    <recommendedName>
        <fullName evidence="5">Elongator complex protein 4</fullName>
    </recommendedName>
</protein>
<evidence type="ECO:0000256" key="1">
    <source>
        <dbReference type="ARBA" id="ARBA00004123"/>
    </source>
</evidence>
<dbReference type="GO" id="GO:0002098">
    <property type="term" value="P:tRNA wobble uridine modification"/>
    <property type="evidence" value="ECO:0007669"/>
    <property type="project" value="InterPro"/>
</dbReference>
<sequence>MSFRKRNTVLSTPPSSKWSTGPPKTERSAGVAGIRPSPLDGRPTTSTGTASLDHLLAGHAGFPLGTSLLVEEQGTTDFSGLLLRYYAAEGLVQGHQIHVLGLPPTWQHELPAVADASVRGNKAKVLAPADDELKIAWRYKALGNSMGPRNSAPETSDASPFCHSFDLTKRLVAGSCKGAMHAIPSAGALDLDPGSGSGKPQSPFRDMISHLRGVLGSSGPAVIHRVVVPSLLSPSLYHAGCSRPSEVLQFLHSLRALLRQYSTQLTAMITLPVSLHPRASGLTRWMELLCDGVIELVPSPARPAAEKEPDEGQGFVQLHSLPVYHEKGGGGAETTYFREDLSFSLSASKGIVIKPFSLPPLGEDNTKEPNPASTVKDGMEF</sequence>
<accession>A0AAD9HXY4</accession>
<feature type="region of interest" description="Disordered" evidence="9">
    <location>
        <begin position="358"/>
        <end position="381"/>
    </location>
</feature>
<comment type="caution">
    <text evidence="10">The sequence shown here is derived from an EMBL/GenBank/DDBJ whole genome shotgun (WGS) entry which is preliminary data.</text>
</comment>
<reference evidence="10" key="1">
    <citation type="journal article" date="2023" name="Mol. Plant Microbe Interact.">
        <title>Elucidating the Obligate Nature and Biological Capacity of an Invasive Fungal Corn Pathogen.</title>
        <authorList>
            <person name="MacCready J.S."/>
            <person name="Roggenkamp E.M."/>
            <person name="Gdanetz K."/>
            <person name="Chilvers M.I."/>
        </authorList>
    </citation>
    <scope>NUCLEOTIDE SEQUENCE</scope>
    <source>
        <strain evidence="10">PM02</strain>
    </source>
</reference>
<dbReference type="GO" id="GO:0008023">
    <property type="term" value="C:transcription elongation factor complex"/>
    <property type="evidence" value="ECO:0007669"/>
    <property type="project" value="TreeGrafter"/>
</dbReference>
<keyword evidence="8" id="KW-0539">Nucleus</keyword>
<evidence type="ECO:0000256" key="7">
    <source>
        <dbReference type="ARBA" id="ARBA00022694"/>
    </source>
</evidence>
<dbReference type="AlphaFoldDB" id="A0AAD9HXY4"/>
<comment type="similarity">
    <text evidence="4">Belongs to the ELP4 family.</text>
</comment>
<comment type="pathway">
    <text evidence="3">tRNA modification; 5-methoxycarbonylmethyl-2-thiouridine-tRNA biosynthesis.</text>
</comment>
<feature type="compositionally biased region" description="Polar residues" evidence="9">
    <location>
        <begin position="8"/>
        <end position="19"/>
    </location>
</feature>
<evidence type="ECO:0000256" key="6">
    <source>
        <dbReference type="ARBA" id="ARBA00022490"/>
    </source>
</evidence>
<keyword evidence="6" id="KW-0963">Cytoplasm</keyword>
<evidence type="ECO:0000256" key="5">
    <source>
        <dbReference type="ARBA" id="ARBA00020265"/>
    </source>
</evidence>
<comment type="subcellular location">
    <subcellularLocation>
        <location evidence="2">Cytoplasm</location>
    </subcellularLocation>
    <subcellularLocation>
        <location evidence="1">Nucleus</location>
    </subcellularLocation>
</comment>
<evidence type="ECO:0000256" key="4">
    <source>
        <dbReference type="ARBA" id="ARBA00007573"/>
    </source>
</evidence>
<keyword evidence="7" id="KW-0819">tRNA processing</keyword>
<dbReference type="Pfam" id="PF05625">
    <property type="entry name" value="PAXNEB"/>
    <property type="match status" value="1"/>
</dbReference>
<dbReference type="Proteomes" id="UP001217918">
    <property type="component" value="Unassembled WGS sequence"/>
</dbReference>